<dbReference type="Proteomes" id="UP000300879">
    <property type="component" value="Chromosome"/>
</dbReference>
<protein>
    <submittedName>
        <fullName evidence="2">Transposase IS4 family protein</fullName>
    </submittedName>
</protein>
<evidence type="ECO:0000313" key="2">
    <source>
        <dbReference type="EMBL" id="QCT01500.1"/>
    </source>
</evidence>
<keyword evidence="3" id="KW-1185">Reference proteome</keyword>
<keyword evidence="1" id="KW-0812">Transmembrane</keyword>
<dbReference type="EMBL" id="CP040396">
    <property type="protein sequence ID" value="QCT01500.1"/>
    <property type="molecule type" value="Genomic_DNA"/>
</dbReference>
<dbReference type="KEGG" id="palo:E6C60_0779"/>
<keyword evidence="1" id="KW-0472">Membrane</keyword>
<organism evidence="2 3">
    <name type="scientific">Paenibacillus algicola</name>
    <dbReference type="NCBI Taxonomy" id="2565926"/>
    <lineage>
        <taxon>Bacteria</taxon>
        <taxon>Bacillati</taxon>
        <taxon>Bacillota</taxon>
        <taxon>Bacilli</taxon>
        <taxon>Bacillales</taxon>
        <taxon>Paenibacillaceae</taxon>
        <taxon>Paenibacillus</taxon>
    </lineage>
</organism>
<evidence type="ECO:0000313" key="3">
    <source>
        <dbReference type="Proteomes" id="UP000300879"/>
    </source>
</evidence>
<proteinExistence type="predicted"/>
<gene>
    <name evidence="2" type="ORF">E6C60_0779</name>
</gene>
<sequence>MKTHLTADSLHVWGIQKVTTYQYLNAIVLLVSALSVAGKKNKTAT</sequence>
<keyword evidence="1" id="KW-1133">Transmembrane helix</keyword>
<reference evidence="2 3" key="1">
    <citation type="submission" date="2019-05" db="EMBL/GenBank/DDBJ databases">
        <authorList>
            <person name="Chen C."/>
        </authorList>
    </citation>
    <scope>NUCLEOTIDE SEQUENCE [LARGE SCALE GENOMIC DNA]</scope>
    <source>
        <strain evidence="2 3">HB172198</strain>
    </source>
</reference>
<accession>A0A4P8XJ08</accession>
<dbReference type="AlphaFoldDB" id="A0A4P8XJ08"/>
<name>A0A4P8XJ08_9BACL</name>
<feature type="transmembrane region" description="Helical" evidence="1">
    <location>
        <begin position="20"/>
        <end position="38"/>
    </location>
</feature>
<evidence type="ECO:0000256" key="1">
    <source>
        <dbReference type="SAM" id="Phobius"/>
    </source>
</evidence>